<keyword evidence="3" id="KW-0560">Oxidoreductase</keyword>
<dbReference type="PROSITE" id="PS00570">
    <property type="entry name" value="RING_HYDROXYL_ALPHA"/>
    <property type="match status" value="1"/>
</dbReference>
<evidence type="ECO:0000256" key="4">
    <source>
        <dbReference type="ARBA" id="ARBA00023004"/>
    </source>
</evidence>
<dbReference type="Pfam" id="PF00355">
    <property type="entry name" value="Rieske"/>
    <property type="match status" value="1"/>
</dbReference>
<dbReference type="Gene3D" id="3.90.380.10">
    <property type="entry name" value="Naphthalene 1,2-dioxygenase Alpha Subunit, Chain A, domain 1"/>
    <property type="match status" value="1"/>
</dbReference>
<dbReference type="GO" id="GO:0005506">
    <property type="term" value="F:iron ion binding"/>
    <property type="evidence" value="ECO:0007669"/>
    <property type="project" value="InterPro"/>
</dbReference>
<keyword evidence="4" id="KW-0408">Iron</keyword>
<dbReference type="Gene3D" id="2.102.10.10">
    <property type="entry name" value="Rieske [2Fe-2S] iron-sulphur domain"/>
    <property type="match status" value="1"/>
</dbReference>
<reference evidence="7 8" key="1">
    <citation type="submission" date="2019-05" db="EMBL/GenBank/DDBJ databases">
        <title>Arcobacter sp. nov., isolated from sea sediment.</title>
        <authorList>
            <person name="Kim W."/>
        </authorList>
    </citation>
    <scope>NUCLEOTIDE SEQUENCE [LARGE SCALE GENOMIC DNA]</scope>
    <source>
        <strain evidence="7 8">CAU 1517</strain>
    </source>
</reference>
<sequence>MFPKNAWYVAATSEEIKDKPFAREVCLTNIVFYRNKEGKVIALEDFCTHRGAAMSLGYIEDGDLVCGYHGLKAGCKGKIIEMPGQDPKKIPCLGYFPVVEKYGFIWIWPGKKENADESLIPHLEWHDNPEWAYAGGVFDIKCDYRFMIDNLMDLTHEKYVHGSSIGQEEIDESPVTTEFEDGFVVTSRYMNDIEAPPFWQMCMKHNNLDPSKKVDRWQKSKFVPPGAVLIDVGVALKDKGGKDAPKEDKVRCTVVDFMTPQSETSMWYFWGMARSFKPEDNQLTQDILKGQGGIFEEDLEVLEFQQKNLEKFPNRSLISLDIDAGGKLARRVLKQMIKEED</sequence>
<dbReference type="CDD" id="cd08878">
    <property type="entry name" value="RHO_alpha_C_DMO-like"/>
    <property type="match status" value="1"/>
</dbReference>
<dbReference type="PANTHER" id="PTHR21266:SF60">
    <property type="entry name" value="3-KETOSTEROID-9-ALPHA-MONOOXYGENASE, OXYGENASE COMPONENT"/>
    <property type="match status" value="1"/>
</dbReference>
<dbReference type="SUPFAM" id="SSF55961">
    <property type="entry name" value="Bet v1-like"/>
    <property type="match status" value="1"/>
</dbReference>
<evidence type="ECO:0000313" key="7">
    <source>
        <dbReference type="EMBL" id="TLP37732.1"/>
    </source>
</evidence>
<dbReference type="AlphaFoldDB" id="A0A5R8Y133"/>
<evidence type="ECO:0000256" key="3">
    <source>
        <dbReference type="ARBA" id="ARBA00023002"/>
    </source>
</evidence>
<evidence type="ECO:0000256" key="5">
    <source>
        <dbReference type="ARBA" id="ARBA00023014"/>
    </source>
</evidence>
<comment type="caution">
    <text evidence="7">The sequence shown here is derived from an EMBL/GenBank/DDBJ whole genome shotgun (WGS) entry which is preliminary data.</text>
</comment>
<evidence type="ECO:0000313" key="8">
    <source>
        <dbReference type="Proteomes" id="UP000308901"/>
    </source>
</evidence>
<accession>A0A5R8Y133</accession>
<name>A0A5R8Y133_9BACT</name>
<dbReference type="Pfam" id="PF19112">
    <property type="entry name" value="VanA_C"/>
    <property type="match status" value="1"/>
</dbReference>
<gene>
    <name evidence="7" type="ORF">FDK22_10475</name>
</gene>
<dbReference type="EMBL" id="VANU01000004">
    <property type="protein sequence ID" value="TLP37732.1"/>
    <property type="molecule type" value="Genomic_DNA"/>
</dbReference>
<keyword evidence="8" id="KW-1185">Reference proteome</keyword>
<keyword evidence="2" id="KW-0479">Metal-binding</keyword>
<dbReference type="Proteomes" id="UP000308901">
    <property type="component" value="Unassembled WGS sequence"/>
</dbReference>
<dbReference type="GO" id="GO:0051213">
    <property type="term" value="F:dioxygenase activity"/>
    <property type="evidence" value="ECO:0007669"/>
    <property type="project" value="UniProtKB-KW"/>
</dbReference>
<organism evidence="7 8">
    <name type="scientific">Arcobacter arenosus</name>
    <dbReference type="NCBI Taxonomy" id="2576037"/>
    <lineage>
        <taxon>Bacteria</taxon>
        <taxon>Pseudomonadati</taxon>
        <taxon>Campylobacterota</taxon>
        <taxon>Epsilonproteobacteria</taxon>
        <taxon>Campylobacterales</taxon>
        <taxon>Arcobacteraceae</taxon>
        <taxon>Arcobacter</taxon>
    </lineage>
</organism>
<dbReference type="InterPro" id="IPR017941">
    <property type="entry name" value="Rieske_2Fe-2S"/>
</dbReference>
<dbReference type="InterPro" id="IPR044043">
    <property type="entry name" value="VanA_C_cat"/>
</dbReference>
<keyword evidence="5" id="KW-0411">Iron-sulfur</keyword>
<keyword evidence="1" id="KW-0001">2Fe-2S</keyword>
<keyword evidence="7" id="KW-0223">Dioxygenase</keyword>
<dbReference type="RefSeq" id="WP_138152912.1">
    <property type="nucleotide sequence ID" value="NZ_VANU01000004.1"/>
</dbReference>
<proteinExistence type="predicted"/>
<evidence type="ECO:0000256" key="1">
    <source>
        <dbReference type="ARBA" id="ARBA00022714"/>
    </source>
</evidence>
<dbReference type="InterPro" id="IPR036922">
    <property type="entry name" value="Rieske_2Fe-2S_sf"/>
</dbReference>
<dbReference type="PANTHER" id="PTHR21266">
    <property type="entry name" value="IRON-SULFUR DOMAIN CONTAINING PROTEIN"/>
    <property type="match status" value="1"/>
</dbReference>
<dbReference type="SUPFAM" id="SSF50022">
    <property type="entry name" value="ISP domain"/>
    <property type="match status" value="1"/>
</dbReference>
<dbReference type="PROSITE" id="PS51296">
    <property type="entry name" value="RIESKE"/>
    <property type="match status" value="1"/>
</dbReference>
<feature type="domain" description="Rieske" evidence="6">
    <location>
        <begin position="7"/>
        <end position="107"/>
    </location>
</feature>
<protein>
    <submittedName>
        <fullName evidence="7">Aromatic ring-hydroxylating dioxygenase subunit alpha</fullName>
    </submittedName>
</protein>
<dbReference type="GO" id="GO:0051537">
    <property type="term" value="F:2 iron, 2 sulfur cluster binding"/>
    <property type="evidence" value="ECO:0007669"/>
    <property type="project" value="UniProtKB-KW"/>
</dbReference>
<dbReference type="InterPro" id="IPR050584">
    <property type="entry name" value="Cholesterol_7-desaturase"/>
</dbReference>
<evidence type="ECO:0000256" key="2">
    <source>
        <dbReference type="ARBA" id="ARBA00022723"/>
    </source>
</evidence>
<evidence type="ECO:0000259" key="6">
    <source>
        <dbReference type="PROSITE" id="PS51296"/>
    </source>
</evidence>
<dbReference type="InterPro" id="IPR015881">
    <property type="entry name" value="ARHD_Rieske_2Fe_2S"/>
</dbReference>
<dbReference type="OrthoDB" id="7418829at2"/>